<name>V5SJ89_9HYPH</name>
<keyword evidence="3" id="KW-1185">Reference proteome</keyword>
<evidence type="ECO:0000313" key="3">
    <source>
        <dbReference type="Proteomes" id="UP000018542"/>
    </source>
</evidence>
<reference evidence="2 3" key="1">
    <citation type="journal article" date="2014" name="Genome Announc.">
        <title>Complete Genome Sequence of Hyphomicrobium nitrativorans Strain NL23, a Denitrifying Bacterium Isolated from Biofilm of a Methanol-Fed Denitrification System Treating Seawater at the Montreal Biodome.</title>
        <authorList>
            <person name="Martineau C."/>
            <person name="Villeneuve C."/>
            <person name="Mauffrey F."/>
            <person name="Villemur R."/>
        </authorList>
    </citation>
    <scope>NUCLEOTIDE SEQUENCE [LARGE SCALE GENOMIC DNA]</scope>
    <source>
        <strain evidence="2">NL23</strain>
    </source>
</reference>
<dbReference type="HOGENOM" id="CLU_1560854_0_0_5"/>
<proteinExistence type="predicted"/>
<feature type="transmembrane region" description="Helical" evidence="1">
    <location>
        <begin position="78"/>
        <end position="104"/>
    </location>
</feature>
<dbReference type="EMBL" id="CP006912">
    <property type="protein sequence ID" value="AHB50019.1"/>
    <property type="molecule type" value="Genomic_DNA"/>
</dbReference>
<organism evidence="2 3">
    <name type="scientific">Hyphomicrobium nitrativorans NL23</name>
    <dbReference type="NCBI Taxonomy" id="1029756"/>
    <lineage>
        <taxon>Bacteria</taxon>
        <taxon>Pseudomonadati</taxon>
        <taxon>Pseudomonadota</taxon>
        <taxon>Alphaproteobacteria</taxon>
        <taxon>Hyphomicrobiales</taxon>
        <taxon>Hyphomicrobiaceae</taxon>
        <taxon>Hyphomicrobium</taxon>
    </lineage>
</organism>
<keyword evidence="1" id="KW-0472">Membrane</keyword>
<dbReference type="Proteomes" id="UP000018542">
    <property type="component" value="Chromosome"/>
</dbReference>
<dbReference type="KEGG" id="hni:W911_06060"/>
<gene>
    <name evidence="2" type="ORF">W911_06060</name>
</gene>
<accession>V5SJ89</accession>
<evidence type="ECO:0000256" key="1">
    <source>
        <dbReference type="SAM" id="Phobius"/>
    </source>
</evidence>
<protein>
    <submittedName>
        <fullName evidence="2">Uncharacterized protein</fullName>
    </submittedName>
</protein>
<keyword evidence="1" id="KW-0812">Transmembrane</keyword>
<keyword evidence="1" id="KW-1133">Transmembrane helix</keyword>
<dbReference type="PATRIC" id="fig|1029756.8.peg.1269"/>
<dbReference type="AlphaFoldDB" id="V5SJ89"/>
<evidence type="ECO:0000313" key="2">
    <source>
        <dbReference type="EMBL" id="AHB50019.1"/>
    </source>
</evidence>
<sequence length="171" mass="18436">MPEATEQPGDQLIVVFEQLFAARVVTDQPCVTGPTVTFVLTAVENDPLAVRRICRVWPLVMFPEVTQPPPLMLNCAPFVALTGVAVVMPLIVTIFEVVAVLGFAPVTSMNVKMFGVVSHASDVTPGGVFVRKDVHSPADLVGMNMLLDRPFVTTAQTECSVMVRVAPAFKL</sequence>